<dbReference type="InterPro" id="IPR016035">
    <property type="entry name" value="Acyl_Trfase/lysoPLipase"/>
</dbReference>
<accession>A0A812II47</accession>
<dbReference type="InterPro" id="IPR029058">
    <property type="entry name" value="AB_hydrolase_fold"/>
</dbReference>
<name>A0A812II47_9DINO</name>
<evidence type="ECO:0000313" key="2">
    <source>
        <dbReference type="EMBL" id="CAE7036249.1"/>
    </source>
</evidence>
<organism evidence="2 3">
    <name type="scientific">Symbiodinium natans</name>
    <dbReference type="NCBI Taxonomy" id="878477"/>
    <lineage>
        <taxon>Eukaryota</taxon>
        <taxon>Sar</taxon>
        <taxon>Alveolata</taxon>
        <taxon>Dinophyceae</taxon>
        <taxon>Suessiales</taxon>
        <taxon>Symbiodiniaceae</taxon>
        <taxon>Symbiodinium</taxon>
    </lineage>
</organism>
<feature type="transmembrane region" description="Helical" evidence="1">
    <location>
        <begin position="26"/>
        <end position="48"/>
    </location>
</feature>
<sequence length="537" mass="60595">MPGAGVEFLQPSAEGLFPTATFGLDPWLVCAATGIVWLLCELLFYIWYRRALQEAQAIKPPPVVSEKDRNFVVDKMVAHAEEYGMWRQVQGWFLTEDRDRLLSPHEVGRDELSEMIAWAFFYKKLEDLNADEVAWTEFTHEKISSEFRMDESLRPGRTGAVPIRHTLDEIHALHRPLLFYAVIRSLDFLHGCLLMARGFQRAHHQGLRYWYRLRSGFKGIHCLESPEQPLIFFHGIGLGLTLYMPLLLRLGSPDQFLFELPWISMNPFAAIPSSGDYARWVVEVLEQHSLTSCVALGHSFGSLPVAWLLRYKPAILSRCVMVDPVCILLNLPDVCVNFLYKRPRSLMGALLRVFGAREFGIARTLMRHFFWTDSVVFPEMLPEGSSVILMGKDKLLPVKDIYTTAAKLPQLKTLVLDGLDHGHFLVWPREDPTRSHPALFVAGLAAHRKLLDQKPAAINFQTTAGFSVGAITALAAAGVLSFSDGLSLVLERAKAIQEAAKLQVQALRVELSIGEDTALRNALRTWPIWLISWPGSK</sequence>
<dbReference type="AlphaFoldDB" id="A0A812II47"/>
<keyword evidence="1" id="KW-0812">Transmembrane</keyword>
<evidence type="ECO:0000256" key="1">
    <source>
        <dbReference type="SAM" id="Phobius"/>
    </source>
</evidence>
<reference evidence="2" key="1">
    <citation type="submission" date="2021-02" db="EMBL/GenBank/DDBJ databases">
        <authorList>
            <person name="Dougan E. K."/>
            <person name="Rhodes N."/>
            <person name="Thang M."/>
            <person name="Chan C."/>
        </authorList>
    </citation>
    <scope>NUCLEOTIDE SEQUENCE</scope>
</reference>
<evidence type="ECO:0000313" key="3">
    <source>
        <dbReference type="Proteomes" id="UP000604046"/>
    </source>
</evidence>
<protein>
    <submittedName>
        <fullName evidence="2">Mcat protein</fullName>
    </submittedName>
</protein>
<dbReference type="EMBL" id="CAJNDS010000269">
    <property type="protein sequence ID" value="CAE7036249.1"/>
    <property type="molecule type" value="Genomic_DNA"/>
</dbReference>
<dbReference type="Gene3D" id="3.40.366.10">
    <property type="entry name" value="Malonyl-Coenzyme A Acyl Carrier Protein, domain 2"/>
    <property type="match status" value="1"/>
</dbReference>
<feature type="transmembrane region" description="Helical" evidence="1">
    <location>
        <begin position="230"/>
        <end position="248"/>
    </location>
</feature>
<dbReference type="Proteomes" id="UP000604046">
    <property type="component" value="Unassembled WGS sequence"/>
</dbReference>
<gene>
    <name evidence="2" type="primary">Mcat</name>
    <name evidence="2" type="ORF">SNAT2548_LOCUS4404</name>
</gene>
<dbReference type="PANTHER" id="PTHR37471:SF1">
    <property type="entry name" value="AB HYDROLASE-1 DOMAIN-CONTAINING PROTEIN"/>
    <property type="match status" value="1"/>
</dbReference>
<dbReference type="SUPFAM" id="SSF53474">
    <property type="entry name" value="alpha/beta-Hydrolases"/>
    <property type="match status" value="1"/>
</dbReference>
<keyword evidence="1" id="KW-1133">Transmembrane helix</keyword>
<dbReference type="Gene3D" id="3.40.50.1820">
    <property type="entry name" value="alpha/beta hydrolase"/>
    <property type="match status" value="1"/>
</dbReference>
<dbReference type="SUPFAM" id="SSF52151">
    <property type="entry name" value="FabD/lysophospholipase-like"/>
    <property type="match status" value="1"/>
</dbReference>
<dbReference type="OrthoDB" id="6431331at2759"/>
<proteinExistence type="predicted"/>
<dbReference type="InterPro" id="IPR001227">
    <property type="entry name" value="Ac_transferase_dom_sf"/>
</dbReference>
<keyword evidence="1" id="KW-0472">Membrane</keyword>
<comment type="caution">
    <text evidence="2">The sequence shown here is derived from an EMBL/GenBank/DDBJ whole genome shotgun (WGS) entry which is preliminary data.</text>
</comment>
<keyword evidence="3" id="KW-1185">Reference proteome</keyword>
<dbReference type="PANTHER" id="PTHR37471">
    <property type="entry name" value="UNNAMED PRODUCT"/>
    <property type="match status" value="1"/>
</dbReference>
<dbReference type="GO" id="GO:0016740">
    <property type="term" value="F:transferase activity"/>
    <property type="evidence" value="ECO:0007669"/>
    <property type="project" value="InterPro"/>
</dbReference>